<feature type="transmembrane region" description="Helical" evidence="7">
    <location>
        <begin position="73"/>
        <end position="94"/>
    </location>
</feature>
<gene>
    <name evidence="9" type="ORF">SIRAN9966</name>
</gene>
<feature type="transmembrane region" description="Helical" evidence="7">
    <location>
        <begin position="295"/>
        <end position="315"/>
    </location>
</feature>
<dbReference type="CDD" id="cd17369">
    <property type="entry name" value="MFS_ShiA_like"/>
    <property type="match status" value="1"/>
</dbReference>
<proteinExistence type="predicted"/>
<evidence type="ECO:0000259" key="8">
    <source>
        <dbReference type="PROSITE" id="PS50850"/>
    </source>
</evidence>
<feature type="domain" description="Major facilitator superfamily (MFS) profile" evidence="8">
    <location>
        <begin position="33"/>
        <end position="444"/>
    </location>
</feature>
<feature type="transmembrane region" description="Helical" evidence="7">
    <location>
        <begin position="171"/>
        <end position="194"/>
    </location>
</feature>
<feature type="transmembrane region" description="Helical" evidence="7">
    <location>
        <begin position="206"/>
        <end position="225"/>
    </location>
</feature>
<organism evidence="9">
    <name type="scientific">Streptomyces iranensis</name>
    <dbReference type="NCBI Taxonomy" id="576784"/>
    <lineage>
        <taxon>Bacteria</taxon>
        <taxon>Bacillati</taxon>
        <taxon>Actinomycetota</taxon>
        <taxon>Actinomycetes</taxon>
        <taxon>Kitasatosporales</taxon>
        <taxon>Streptomycetaceae</taxon>
        <taxon>Streptomyces</taxon>
        <taxon>Streptomyces violaceusniger group</taxon>
    </lineage>
</organism>
<evidence type="ECO:0000256" key="5">
    <source>
        <dbReference type="ARBA" id="ARBA00022989"/>
    </source>
</evidence>
<name>A0A061A595_9ACTN</name>
<dbReference type="HOGENOM" id="CLU_001265_39_5_11"/>
<comment type="subcellular location">
    <subcellularLocation>
        <location evidence="1">Cell membrane</location>
        <topology evidence="1">Multi-pass membrane protein</topology>
    </subcellularLocation>
</comment>
<sequence length="456" mass="47753">MRRRGAFGRGMASAGPPAGVSGGSVGGVYARRAAVASMVGAVFEWYDFYLYGIATALVFNKVFFTALDPAVGQLAAFATYAVGFVARPLGAVFAGQIADRHGRRRVLILSLVVMGVVTTLVGVLPTYRQVGVAAPAALVFLRLVQGLAAGGEQGGAAVFMVEHSGARQRGMWGSLATSGAGLGLLLASGAFFLLQHFVSTAQIMGGAWRIPFLVSPVLIVVGLVIRAKVPEPEVFERTHRVTRGRPRVLADLLCNHRRQLVLGIGLRISQTTASYFYTVFSVYYVGVVLGKTSSVGSASVAVSSALSLFSAPLWGVVSDRTGRRRSYLFGAVGSALFLVPFFLLVDTRSPVLIGVGVVCGLNVFHDAMSAPQPAWLSELFPTVVRGSGVGMSYQIGAVLGGGILPLVAAFLLMAGSGRPWLIVAYFGALSVLTVTAACLAPETGARTLEPLEQARV</sequence>
<accession>A0A061A595</accession>
<evidence type="ECO:0000256" key="7">
    <source>
        <dbReference type="SAM" id="Phobius"/>
    </source>
</evidence>
<dbReference type="GO" id="GO:0005886">
    <property type="term" value="C:plasma membrane"/>
    <property type="evidence" value="ECO:0007669"/>
    <property type="project" value="UniProtKB-SubCell"/>
</dbReference>
<dbReference type="InterPro" id="IPR036259">
    <property type="entry name" value="MFS_trans_sf"/>
</dbReference>
<evidence type="ECO:0000256" key="2">
    <source>
        <dbReference type="ARBA" id="ARBA00022448"/>
    </source>
</evidence>
<dbReference type="GO" id="GO:0022857">
    <property type="term" value="F:transmembrane transporter activity"/>
    <property type="evidence" value="ECO:0007669"/>
    <property type="project" value="InterPro"/>
</dbReference>
<evidence type="ECO:0000256" key="3">
    <source>
        <dbReference type="ARBA" id="ARBA00022475"/>
    </source>
</evidence>
<evidence type="ECO:0000256" key="6">
    <source>
        <dbReference type="ARBA" id="ARBA00023136"/>
    </source>
</evidence>
<dbReference type="AlphaFoldDB" id="A0A061A595"/>
<reference evidence="9" key="1">
    <citation type="submission" date="2014-05" db="EMBL/GenBank/DDBJ databases">
        <authorList>
            <person name="Horn Fabian"/>
        </authorList>
    </citation>
    <scope>NUCLEOTIDE SEQUENCE</scope>
</reference>
<keyword evidence="4 7" id="KW-0812">Transmembrane</keyword>
<feature type="transmembrane region" description="Helical" evidence="7">
    <location>
        <begin position="391"/>
        <end position="414"/>
    </location>
</feature>
<dbReference type="InterPro" id="IPR011701">
    <property type="entry name" value="MFS"/>
</dbReference>
<keyword evidence="2" id="KW-0813">Transport</keyword>
<feature type="transmembrane region" description="Helical" evidence="7">
    <location>
        <begin position="327"/>
        <end position="345"/>
    </location>
</feature>
<dbReference type="SUPFAM" id="SSF103473">
    <property type="entry name" value="MFS general substrate transporter"/>
    <property type="match status" value="1"/>
</dbReference>
<dbReference type="Gene3D" id="1.20.1250.20">
    <property type="entry name" value="MFS general substrate transporter like domains"/>
    <property type="match status" value="2"/>
</dbReference>
<evidence type="ECO:0000256" key="4">
    <source>
        <dbReference type="ARBA" id="ARBA00022692"/>
    </source>
</evidence>
<dbReference type="Pfam" id="PF07690">
    <property type="entry name" value="MFS_1"/>
    <property type="match status" value="1"/>
</dbReference>
<dbReference type="PROSITE" id="PS50850">
    <property type="entry name" value="MFS"/>
    <property type="match status" value="1"/>
</dbReference>
<keyword evidence="3" id="KW-1003">Cell membrane</keyword>
<evidence type="ECO:0000256" key="1">
    <source>
        <dbReference type="ARBA" id="ARBA00004651"/>
    </source>
</evidence>
<feature type="transmembrane region" description="Helical" evidence="7">
    <location>
        <begin position="272"/>
        <end position="289"/>
    </location>
</feature>
<dbReference type="InterPro" id="IPR020846">
    <property type="entry name" value="MFS_dom"/>
</dbReference>
<dbReference type="EMBL" id="LK022848">
    <property type="protein sequence ID" value="CDR18008.1"/>
    <property type="molecule type" value="Genomic_DNA"/>
</dbReference>
<dbReference type="PANTHER" id="PTHR43045:SF1">
    <property type="entry name" value="SHIKIMATE TRANSPORTER"/>
    <property type="match status" value="1"/>
</dbReference>
<feature type="transmembrane region" description="Helical" evidence="7">
    <location>
        <begin position="130"/>
        <end position="150"/>
    </location>
</feature>
<evidence type="ECO:0000313" key="9">
    <source>
        <dbReference type="EMBL" id="CDR18008.1"/>
    </source>
</evidence>
<dbReference type="PANTHER" id="PTHR43045">
    <property type="entry name" value="SHIKIMATE TRANSPORTER"/>
    <property type="match status" value="1"/>
</dbReference>
<protein>
    <submittedName>
        <fullName evidence="9">Major facilitator superfamily MFS_1</fullName>
    </submittedName>
</protein>
<dbReference type="InterPro" id="IPR005829">
    <property type="entry name" value="Sugar_transporter_CS"/>
</dbReference>
<feature type="transmembrane region" description="Helical" evidence="7">
    <location>
        <begin position="106"/>
        <end position="124"/>
    </location>
</feature>
<keyword evidence="5 7" id="KW-1133">Transmembrane helix</keyword>
<feature type="transmembrane region" description="Helical" evidence="7">
    <location>
        <begin position="48"/>
        <end position="67"/>
    </location>
</feature>
<keyword evidence="6 7" id="KW-0472">Membrane</keyword>
<dbReference type="PROSITE" id="PS00217">
    <property type="entry name" value="SUGAR_TRANSPORT_2"/>
    <property type="match status" value="1"/>
</dbReference>
<feature type="transmembrane region" description="Helical" evidence="7">
    <location>
        <begin position="420"/>
        <end position="440"/>
    </location>
</feature>